<dbReference type="AlphaFoldDB" id="A0A1R4GUH8"/>
<dbReference type="EC" id="2.1.1.200" evidence="5"/>
<keyword evidence="5" id="KW-0819">tRNA processing</keyword>
<evidence type="ECO:0000313" key="7">
    <source>
        <dbReference type="EMBL" id="SJM71930.1"/>
    </source>
</evidence>
<comment type="subcellular location">
    <subcellularLocation>
        <location evidence="5">Cytoplasm</location>
    </subcellularLocation>
</comment>
<dbReference type="GO" id="GO:0160206">
    <property type="term" value="F:tRNA (cytidine(32)/uridine(32)-2'-O)-methyltransferase activity"/>
    <property type="evidence" value="ECO:0007669"/>
    <property type="project" value="UniProtKB-EC"/>
</dbReference>
<accession>A0A1R4GUH8</accession>
<dbReference type="InterPro" id="IPR004384">
    <property type="entry name" value="RNA_MeTrfase_TrmJ/LasT"/>
</dbReference>
<dbReference type="SUPFAM" id="SSF75217">
    <property type="entry name" value="alpha/beta knot"/>
    <property type="match status" value="1"/>
</dbReference>
<gene>
    <name evidence="5" type="primary">trmJ</name>
    <name evidence="7" type="ORF">A1232T_01440</name>
</gene>
<keyword evidence="4 5" id="KW-0949">S-adenosyl-L-methionine</keyword>
<dbReference type="CDD" id="cd18093">
    <property type="entry name" value="SpoU-like_TrmJ"/>
    <property type="match status" value="1"/>
</dbReference>
<evidence type="ECO:0000256" key="1">
    <source>
        <dbReference type="ARBA" id="ARBA00007228"/>
    </source>
</evidence>
<proteinExistence type="inferred from homology"/>
<reference evidence="7 8" key="1">
    <citation type="submission" date="2017-02" db="EMBL/GenBank/DDBJ databases">
        <authorList>
            <person name="Peterson S.W."/>
        </authorList>
    </citation>
    <scope>NUCLEOTIDE SEQUENCE [LARGE SCALE GENOMIC DNA]</scope>
    <source>
        <strain evidence="7">Psychrobacter_piechaudii</strain>
    </source>
</reference>
<dbReference type="PANTHER" id="PTHR42786">
    <property type="entry name" value="TRNA/RRNA METHYLTRANSFERASE"/>
    <property type="match status" value="1"/>
</dbReference>
<dbReference type="Gene3D" id="3.40.1280.10">
    <property type="match status" value="1"/>
</dbReference>
<sequence>MTVSSSTNHSNTPTQAIGPSTLLNRRLSNIKIVMVNTTLPANIGSAARAMLTMGLTDLVVVDPKLPIDEDSVAHAAGAQSVLDNCTVVENLEDALADCHLVFAASSRQRHIPRPVVTPNEAADIILDRPIDETKVAILFGREDRGLTNQELALADYHIQIDANPDYPVLNVASAIQVIASFIYSRFLQHDLQAKPTNNTTDNGTEIEIRQRQSWDMPAIDQQQKNQLQTRIIELMQRLELVESTKADKLRELPSRLSRLLSRLQLDQKEFEIVSSIIAKIKRKL</sequence>
<keyword evidence="2 5" id="KW-0489">Methyltransferase</keyword>
<organism evidence="7 8">
    <name type="scientific">Psychrobacter piechaudii</name>
    <dbReference type="NCBI Taxonomy" id="1945521"/>
    <lineage>
        <taxon>Bacteria</taxon>
        <taxon>Pseudomonadati</taxon>
        <taxon>Pseudomonadota</taxon>
        <taxon>Gammaproteobacteria</taxon>
        <taxon>Moraxellales</taxon>
        <taxon>Moraxellaceae</taxon>
        <taxon>Psychrobacter</taxon>
    </lineage>
</organism>
<dbReference type="STRING" id="1945521.A1232T_01440"/>
<evidence type="ECO:0000256" key="5">
    <source>
        <dbReference type="RuleBase" id="RU362024"/>
    </source>
</evidence>
<protein>
    <recommendedName>
        <fullName evidence="5">tRNA (cytidine/uridine-2'-O-)-methyltransferase TrmJ</fullName>
        <ecNumber evidence="5">2.1.1.200</ecNumber>
    </recommendedName>
    <alternativeName>
        <fullName evidence="5">tRNA (cytidine(32)/uridine(32)-2'-O)-methyltransferase</fullName>
    </alternativeName>
    <alternativeName>
        <fullName evidence="5">tRNA Cm32/Um32 methyltransferase</fullName>
    </alternativeName>
</protein>
<keyword evidence="3 7" id="KW-0808">Transferase</keyword>
<comment type="catalytic activity">
    <reaction evidence="5">
        <text>uridine(32) in tRNA + S-adenosyl-L-methionine = 2'-O-methyluridine(32) in tRNA + S-adenosyl-L-homocysteine + H(+)</text>
        <dbReference type="Rhea" id="RHEA:42936"/>
        <dbReference type="Rhea" id="RHEA-COMP:10107"/>
        <dbReference type="Rhea" id="RHEA-COMP:10290"/>
        <dbReference type="ChEBI" id="CHEBI:15378"/>
        <dbReference type="ChEBI" id="CHEBI:57856"/>
        <dbReference type="ChEBI" id="CHEBI:59789"/>
        <dbReference type="ChEBI" id="CHEBI:65315"/>
        <dbReference type="ChEBI" id="CHEBI:74478"/>
        <dbReference type="EC" id="2.1.1.200"/>
    </reaction>
</comment>
<dbReference type="GO" id="GO:0106339">
    <property type="term" value="F:tRNA (cytidine(32)-2'-O)-methyltransferase activity"/>
    <property type="evidence" value="ECO:0007669"/>
    <property type="project" value="RHEA"/>
</dbReference>
<comment type="subunit">
    <text evidence="5">Homodimer.</text>
</comment>
<evidence type="ECO:0000256" key="3">
    <source>
        <dbReference type="ARBA" id="ARBA00022679"/>
    </source>
</evidence>
<dbReference type="InterPro" id="IPR001537">
    <property type="entry name" value="SpoU_MeTrfase"/>
</dbReference>
<evidence type="ECO:0000256" key="2">
    <source>
        <dbReference type="ARBA" id="ARBA00022603"/>
    </source>
</evidence>
<dbReference type="Pfam" id="PF00588">
    <property type="entry name" value="SpoU_methylase"/>
    <property type="match status" value="1"/>
</dbReference>
<comment type="catalytic activity">
    <reaction evidence="5">
        <text>cytidine(32) in tRNA + S-adenosyl-L-methionine = 2'-O-methylcytidine(32) in tRNA + S-adenosyl-L-homocysteine + H(+)</text>
        <dbReference type="Rhea" id="RHEA:42932"/>
        <dbReference type="Rhea" id="RHEA-COMP:10288"/>
        <dbReference type="Rhea" id="RHEA-COMP:10289"/>
        <dbReference type="ChEBI" id="CHEBI:15378"/>
        <dbReference type="ChEBI" id="CHEBI:57856"/>
        <dbReference type="ChEBI" id="CHEBI:59789"/>
        <dbReference type="ChEBI" id="CHEBI:74495"/>
        <dbReference type="ChEBI" id="CHEBI:82748"/>
        <dbReference type="EC" id="2.1.1.200"/>
    </reaction>
</comment>
<dbReference type="Proteomes" id="UP000188357">
    <property type="component" value="Unassembled WGS sequence"/>
</dbReference>
<feature type="domain" description="tRNA/rRNA methyltransferase SpoU type" evidence="6">
    <location>
        <begin position="30"/>
        <end position="179"/>
    </location>
</feature>
<name>A0A1R4GUH8_9GAMM</name>
<dbReference type="GO" id="GO:0005829">
    <property type="term" value="C:cytosol"/>
    <property type="evidence" value="ECO:0007669"/>
    <property type="project" value="TreeGrafter"/>
</dbReference>
<dbReference type="InterPro" id="IPR029028">
    <property type="entry name" value="Alpha/beta_knot_MTases"/>
</dbReference>
<dbReference type="RefSeq" id="WP_077451182.1">
    <property type="nucleotide sequence ID" value="NZ_FUGE01000143.1"/>
</dbReference>
<dbReference type="GO" id="GO:0002128">
    <property type="term" value="P:tRNA nucleoside ribose methylation"/>
    <property type="evidence" value="ECO:0007669"/>
    <property type="project" value="TreeGrafter"/>
</dbReference>
<dbReference type="EMBL" id="FUGE01000143">
    <property type="protein sequence ID" value="SJM71930.1"/>
    <property type="molecule type" value="Genomic_DNA"/>
</dbReference>
<comment type="similarity">
    <text evidence="1">Belongs to the class IV-like SAM-binding methyltransferase superfamily. RNA methyltransferase TrmH family.</text>
</comment>
<dbReference type="PANTHER" id="PTHR42786:SF1">
    <property type="entry name" value="TRNA (CYTIDINE_URIDINE-2'-O-)-METHYLTRANSFERASE TRMJ"/>
    <property type="match status" value="1"/>
</dbReference>
<comment type="function">
    <text evidence="5">Catalyzes the formation of 2'O-methylated cytidine (Cm32) or 2'O-methylated uridine (Um32) at position 32 in tRNA.</text>
</comment>
<dbReference type="GO" id="GO:0003723">
    <property type="term" value="F:RNA binding"/>
    <property type="evidence" value="ECO:0007669"/>
    <property type="project" value="InterPro"/>
</dbReference>
<keyword evidence="5" id="KW-0963">Cytoplasm</keyword>
<evidence type="ECO:0000259" key="6">
    <source>
        <dbReference type="Pfam" id="PF00588"/>
    </source>
</evidence>
<dbReference type="InterPro" id="IPR029026">
    <property type="entry name" value="tRNA_m1G_MTases_N"/>
</dbReference>
<keyword evidence="8" id="KW-1185">Reference proteome</keyword>
<dbReference type="PIRSF" id="PIRSF004808">
    <property type="entry name" value="LasT"/>
    <property type="match status" value="1"/>
</dbReference>
<evidence type="ECO:0000313" key="8">
    <source>
        <dbReference type="Proteomes" id="UP000188357"/>
    </source>
</evidence>
<dbReference type="OrthoDB" id="9806346at2"/>
<evidence type="ECO:0000256" key="4">
    <source>
        <dbReference type="ARBA" id="ARBA00022691"/>
    </source>
</evidence>
<dbReference type="NCBIfam" id="TIGR00050">
    <property type="entry name" value="rRNA_methyl_1"/>
    <property type="match status" value="1"/>
</dbReference>